<organism evidence="2 3">
    <name type="scientific">Saccharopolyspora ipomoeae</name>
    <dbReference type="NCBI Taxonomy" id="3042027"/>
    <lineage>
        <taxon>Bacteria</taxon>
        <taxon>Bacillati</taxon>
        <taxon>Actinomycetota</taxon>
        <taxon>Actinomycetes</taxon>
        <taxon>Pseudonocardiales</taxon>
        <taxon>Pseudonocardiaceae</taxon>
        <taxon>Saccharopolyspora</taxon>
    </lineage>
</organism>
<dbReference type="PANTHER" id="PTHR47495">
    <property type="entry name" value="ALDEHYDE DEHYDROGENASE"/>
    <property type="match status" value="1"/>
</dbReference>
<proteinExistence type="predicted"/>
<dbReference type="InterPro" id="IPR008274">
    <property type="entry name" value="AldOxase/xan_DH_MoCoBD1"/>
</dbReference>
<comment type="caution">
    <text evidence="2">The sequence shown here is derived from an EMBL/GenBank/DDBJ whole genome shotgun (WGS) entry which is preliminary data.</text>
</comment>
<dbReference type="InterPro" id="IPR052516">
    <property type="entry name" value="N-heterocyclic_Hydroxylase"/>
</dbReference>
<dbReference type="InterPro" id="IPR012368">
    <property type="entry name" value="OxRdtase_Mopterin-bd_su_IorB"/>
</dbReference>
<gene>
    <name evidence="2" type="ORF">QFW96_01275</name>
</gene>
<dbReference type="InterPro" id="IPR046867">
    <property type="entry name" value="AldOxase/xan_DH_MoCoBD2"/>
</dbReference>
<name>A0ABT6PGU8_9PSEU</name>
<dbReference type="PROSITE" id="PS51318">
    <property type="entry name" value="TAT"/>
    <property type="match status" value="1"/>
</dbReference>
<evidence type="ECO:0000313" key="3">
    <source>
        <dbReference type="Proteomes" id="UP001237595"/>
    </source>
</evidence>
<dbReference type="InterPro" id="IPR000674">
    <property type="entry name" value="Ald_Oxase/Xan_DH_a/b"/>
</dbReference>
<dbReference type="SUPFAM" id="SSF56003">
    <property type="entry name" value="Molybdenum cofactor-binding domain"/>
    <property type="match status" value="2"/>
</dbReference>
<dbReference type="Pfam" id="PF02738">
    <property type="entry name" value="MoCoBD_1"/>
    <property type="match status" value="1"/>
</dbReference>
<evidence type="ECO:0000313" key="2">
    <source>
        <dbReference type="EMBL" id="MDI2027215.1"/>
    </source>
</evidence>
<accession>A0ABT6PGU8</accession>
<dbReference type="InterPro" id="IPR006311">
    <property type="entry name" value="TAT_signal"/>
</dbReference>
<dbReference type="RefSeq" id="WP_281453596.1">
    <property type="nucleotide sequence ID" value="NZ_JASAOF010000001.1"/>
</dbReference>
<dbReference type="PANTHER" id="PTHR47495:SF1">
    <property type="entry name" value="BLL3820 PROTEIN"/>
    <property type="match status" value="1"/>
</dbReference>
<protein>
    <submittedName>
        <fullName evidence="2">Molybdopterin-dependent oxidoreductase</fullName>
    </submittedName>
</protein>
<dbReference type="Pfam" id="PF20256">
    <property type="entry name" value="MoCoBD_2"/>
    <property type="match status" value="2"/>
</dbReference>
<dbReference type="PIRSF" id="PIRSF036389">
    <property type="entry name" value="IOR_B"/>
    <property type="match status" value="1"/>
</dbReference>
<dbReference type="Gene3D" id="3.90.1170.50">
    <property type="entry name" value="Aldehyde oxidase/xanthine dehydrogenase, a/b hammerhead"/>
    <property type="match status" value="1"/>
</dbReference>
<dbReference type="Gene3D" id="3.30.365.10">
    <property type="entry name" value="Aldehyde oxidase/xanthine dehydrogenase, molybdopterin binding domain"/>
    <property type="match status" value="4"/>
</dbReference>
<reference evidence="2 3" key="1">
    <citation type="submission" date="2023-04" db="EMBL/GenBank/DDBJ databases">
        <title>Draft genome sequence of Saccharopolyspora sp. TS4A08 isolated from sweet potato rhizospheric soil.</title>
        <authorList>
            <person name="Suksaard P."/>
            <person name="Duangmal K."/>
        </authorList>
    </citation>
    <scope>NUCLEOTIDE SEQUENCE [LARGE SCALE GENOMIC DNA]</scope>
    <source>
        <strain evidence="2 3">TS4A08</strain>
    </source>
</reference>
<dbReference type="InterPro" id="IPR037165">
    <property type="entry name" value="AldOxase/xan_DH_Mopterin-bd_sf"/>
</dbReference>
<feature type="domain" description="Aldehyde oxidase/xanthine dehydrogenase a/b hammerhead" evidence="1">
    <location>
        <begin position="242"/>
        <end position="320"/>
    </location>
</feature>
<evidence type="ECO:0000259" key="1">
    <source>
        <dbReference type="SMART" id="SM01008"/>
    </source>
</evidence>
<sequence>MVMPDTPEGATAADSERASGVGRRRFLTYVMAAPTLTVAAQLLPEGQAVATAAKTQIPVPLPPLEPMVDFADAVTLLAMPTMPLMRLEITGTNKVRFEMPRLEVGQGINTSVVMMIAEEMNARPSDVVVEISDARPELFINHFTGFSSGVRALWKPLASMAAGARSRLVTAAAERLGVAAAKLTVEDTAVHAPDGRSVTFGELARDAARVAAPAVPATPKKPEEHEVLGKPMNRVDARGMVTGATQYVGDIKIPGSVVAVVVRPPTVDGKVAAFDDSAVRGLAGVSDVVELPSGVAVCAENTWQALEAAQQLQVTWVPGPGARTSDADIQAKLSDKTGSMMDALNLDDGEGKIDASFSFAGVSHAPMEVSYAVADVRRDRAEVWYPGQVGMGVQVDVAKAVGLPQPAVTAHITRAGGSFGARGFNDAAVEAARVSKAIGKPVKLMWTRNDEIRHGRMRPPTHHRIIASYRGGKVRSFQQKMSGVMVDLSHGAGIVLTSEIFGAINKPVDEIVFYISQNVPYEFGLVTIDGKGERVPGVKTAEWRGVHGGSFRAAQELVVDELAAKLGKDRLQFRMDSLKTDRAKAVLRKVGSEGSWGRPLPKGHAQGLAVHEEHRSSSACLVEIDATDPGNPRVTKAFVAVDVGRAINPRGVEAQMQGGLIDGISTILQAGLHFDNGAVREGSFSDFKWARQRHSPIETKVFVMPPTGNPGGVGELGVPVAAGAVACAYARATGTQPRSFPINF</sequence>
<keyword evidence="3" id="KW-1185">Reference proteome</keyword>
<dbReference type="SMART" id="SM01008">
    <property type="entry name" value="Ald_Xan_dh_C"/>
    <property type="match status" value="1"/>
</dbReference>
<dbReference type="EMBL" id="JASAOF010000001">
    <property type="protein sequence ID" value="MDI2027215.1"/>
    <property type="molecule type" value="Genomic_DNA"/>
</dbReference>
<dbReference type="Proteomes" id="UP001237595">
    <property type="component" value="Unassembled WGS sequence"/>
</dbReference>